<reference evidence="2" key="2">
    <citation type="submission" date="2020-11" db="EMBL/GenBank/DDBJ databases">
        <authorList>
            <person name="McCartney M.A."/>
            <person name="Auch B."/>
            <person name="Kono T."/>
            <person name="Mallez S."/>
            <person name="Becker A."/>
            <person name="Gohl D.M."/>
            <person name="Silverstein K.A.T."/>
            <person name="Koren S."/>
            <person name="Bechman K.B."/>
            <person name="Herman A."/>
            <person name="Abrahante J.E."/>
            <person name="Garbe J."/>
        </authorList>
    </citation>
    <scope>NUCLEOTIDE SEQUENCE</scope>
    <source>
        <strain evidence="2">Duluth1</strain>
        <tissue evidence="2">Whole animal</tissue>
    </source>
</reference>
<reference evidence="2" key="1">
    <citation type="journal article" date="2019" name="bioRxiv">
        <title>The Genome of the Zebra Mussel, Dreissena polymorpha: A Resource for Invasive Species Research.</title>
        <authorList>
            <person name="McCartney M.A."/>
            <person name="Auch B."/>
            <person name="Kono T."/>
            <person name="Mallez S."/>
            <person name="Zhang Y."/>
            <person name="Obille A."/>
            <person name="Becker A."/>
            <person name="Abrahante J.E."/>
            <person name="Garbe J."/>
            <person name="Badalamenti J.P."/>
            <person name="Herman A."/>
            <person name="Mangelson H."/>
            <person name="Liachko I."/>
            <person name="Sullivan S."/>
            <person name="Sone E.D."/>
            <person name="Koren S."/>
            <person name="Silverstein K.A.T."/>
            <person name="Beckman K.B."/>
            <person name="Gohl D.M."/>
        </authorList>
    </citation>
    <scope>NUCLEOTIDE SEQUENCE</scope>
    <source>
        <strain evidence="2">Duluth1</strain>
        <tissue evidence="2">Whole animal</tissue>
    </source>
</reference>
<keyword evidence="1" id="KW-0812">Transmembrane</keyword>
<keyword evidence="1" id="KW-0472">Membrane</keyword>
<gene>
    <name evidence="2" type="ORF">DPMN_075652</name>
</gene>
<dbReference type="EMBL" id="JAIWYP010000015">
    <property type="protein sequence ID" value="KAH3700675.1"/>
    <property type="molecule type" value="Genomic_DNA"/>
</dbReference>
<keyword evidence="1" id="KW-1133">Transmembrane helix</keyword>
<accession>A0A9D3YK00</accession>
<evidence type="ECO:0000313" key="3">
    <source>
        <dbReference type="Proteomes" id="UP000828390"/>
    </source>
</evidence>
<dbReference type="Proteomes" id="UP000828390">
    <property type="component" value="Unassembled WGS sequence"/>
</dbReference>
<dbReference type="AlphaFoldDB" id="A0A9D3YK00"/>
<organism evidence="2 3">
    <name type="scientific">Dreissena polymorpha</name>
    <name type="common">Zebra mussel</name>
    <name type="synonym">Mytilus polymorpha</name>
    <dbReference type="NCBI Taxonomy" id="45954"/>
    <lineage>
        <taxon>Eukaryota</taxon>
        <taxon>Metazoa</taxon>
        <taxon>Spiralia</taxon>
        <taxon>Lophotrochozoa</taxon>
        <taxon>Mollusca</taxon>
        <taxon>Bivalvia</taxon>
        <taxon>Autobranchia</taxon>
        <taxon>Heteroconchia</taxon>
        <taxon>Euheterodonta</taxon>
        <taxon>Imparidentia</taxon>
        <taxon>Neoheterodontei</taxon>
        <taxon>Myida</taxon>
        <taxon>Dreissenoidea</taxon>
        <taxon>Dreissenidae</taxon>
        <taxon>Dreissena</taxon>
    </lineage>
</organism>
<evidence type="ECO:0000313" key="2">
    <source>
        <dbReference type="EMBL" id="KAH3700675.1"/>
    </source>
</evidence>
<evidence type="ECO:0000256" key="1">
    <source>
        <dbReference type="SAM" id="Phobius"/>
    </source>
</evidence>
<comment type="caution">
    <text evidence="2">The sequence shown here is derived from an EMBL/GenBank/DDBJ whole genome shotgun (WGS) entry which is preliminary data.</text>
</comment>
<sequence>MYYNATNKEVNADLHISTSESRDIIGNSENMVAGQGRTKFIICGVGVFVTYFYYGILQEDITKSERHGSTKKCIHAQRMVNISI</sequence>
<protein>
    <submittedName>
        <fullName evidence="2">Uncharacterized protein</fullName>
    </submittedName>
</protein>
<feature type="transmembrane region" description="Helical" evidence="1">
    <location>
        <begin position="38"/>
        <end position="57"/>
    </location>
</feature>
<proteinExistence type="predicted"/>
<keyword evidence="3" id="KW-1185">Reference proteome</keyword>
<name>A0A9D3YK00_DREPO</name>